<dbReference type="PANTHER" id="PTHR34352">
    <property type="entry name" value="PROTEIN YHFA"/>
    <property type="match status" value="1"/>
</dbReference>
<keyword evidence="2" id="KW-1185">Reference proteome</keyword>
<reference evidence="1" key="1">
    <citation type="submission" date="2021-06" db="EMBL/GenBank/DDBJ databases">
        <authorList>
            <person name="Huq M.A."/>
        </authorList>
    </citation>
    <scope>NUCLEOTIDE SEQUENCE</scope>
    <source>
        <strain evidence="1">MAH-26</strain>
    </source>
</reference>
<comment type="caution">
    <text evidence="1">The sequence shown here is derived from an EMBL/GenBank/DDBJ whole genome shotgun (WGS) entry which is preliminary data.</text>
</comment>
<evidence type="ECO:0000313" key="1">
    <source>
        <dbReference type="EMBL" id="MBV4359759.1"/>
    </source>
</evidence>
<organism evidence="1 2">
    <name type="scientific">Pinibacter aurantiacus</name>
    <dbReference type="NCBI Taxonomy" id="2851599"/>
    <lineage>
        <taxon>Bacteria</taxon>
        <taxon>Pseudomonadati</taxon>
        <taxon>Bacteroidota</taxon>
        <taxon>Chitinophagia</taxon>
        <taxon>Chitinophagales</taxon>
        <taxon>Chitinophagaceae</taxon>
        <taxon>Pinibacter</taxon>
    </lineage>
</organism>
<accession>A0A9E2SEQ4</accession>
<sequence>MVNIEINLSEPGYGFEATDSMGHVVKMDTSPETGGNNYGARPMQVLLMSLGGCSGIDVVSILKKQRQDITHFKMFVEAERETGKEPALWKSAKIVFELGDSVDEDKAKRAAQLSMEKYCSVAETLRRAGCEITWEVRMVEMN</sequence>
<name>A0A9E2SEQ4_9BACT</name>
<dbReference type="InterPro" id="IPR003718">
    <property type="entry name" value="OsmC/Ohr_fam"/>
</dbReference>
<evidence type="ECO:0000313" key="2">
    <source>
        <dbReference type="Proteomes" id="UP000812270"/>
    </source>
</evidence>
<gene>
    <name evidence="1" type="ORF">KTO63_21500</name>
</gene>
<dbReference type="Proteomes" id="UP000812270">
    <property type="component" value="Unassembled WGS sequence"/>
</dbReference>
<dbReference type="EMBL" id="JAHSPG010000016">
    <property type="protein sequence ID" value="MBV4359759.1"/>
    <property type="molecule type" value="Genomic_DNA"/>
</dbReference>
<dbReference type="AlphaFoldDB" id="A0A9E2SEQ4"/>
<proteinExistence type="predicted"/>
<dbReference type="PANTHER" id="PTHR34352:SF1">
    <property type="entry name" value="PROTEIN YHFA"/>
    <property type="match status" value="1"/>
</dbReference>
<dbReference type="RefSeq" id="WP_217794023.1">
    <property type="nucleotide sequence ID" value="NZ_JAHSPG010000016.1"/>
</dbReference>
<dbReference type="Pfam" id="PF02566">
    <property type="entry name" value="OsmC"/>
    <property type="match status" value="1"/>
</dbReference>
<protein>
    <submittedName>
        <fullName evidence="1">OsmC family protein</fullName>
    </submittedName>
</protein>